<dbReference type="EMBL" id="CAJPDQ010000017">
    <property type="protein sequence ID" value="CAF9921542.1"/>
    <property type="molecule type" value="Genomic_DNA"/>
</dbReference>
<keyword evidence="5" id="KW-1185">Reference proteome</keyword>
<dbReference type="Gene3D" id="3.40.640.10">
    <property type="entry name" value="Type I PLP-dependent aspartate aminotransferase-like (Major domain)"/>
    <property type="match status" value="1"/>
</dbReference>
<dbReference type="InterPro" id="IPR051750">
    <property type="entry name" value="Trans-sulfuration_enzymes"/>
</dbReference>
<dbReference type="Gene3D" id="3.90.1150.10">
    <property type="entry name" value="Aspartate Aminotransferase, domain 1"/>
    <property type="match status" value="1"/>
</dbReference>
<organism evidence="4 5">
    <name type="scientific">Gomphillus americanus</name>
    <dbReference type="NCBI Taxonomy" id="1940652"/>
    <lineage>
        <taxon>Eukaryota</taxon>
        <taxon>Fungi</taxon>
        <taxon>Dikarya</taxon>
        <taxon>Ascomycota</taxon>
        <taxon>Pezizomycotina</taxon>
        <taxon>Lecanoromycetes</taxon>
        <taxon>OSLEUM clade</taxon>
        <taxon>Ostropomycetidae</taxon>
        <taxon>Ostropales</taxon>
        <taxon>Graphidaceae</taxon>
        <taxon>Gomphilloideae</taxon>
        <taxon>Gomphillus</taxon>
    </lineage>
</organism>
<comment type="caution">
    <text evidence="4">The sequence shown here is derived from an EMBL/GenBank/DDBJ whole genome shotgun (WGS) entry which is preliminary data.</text>
</comment>
<dbReference type="PANTHER" id="PTHR42699">
    <property type="match status" value="1"/>
</dbReference>
<evidence type="ECO:0008006" key="6">
    <source>
        <dbReference type="Google" id="ProtNLM"/>
    </source>
</evidence>
<dbReference type="AlphaFoldDB" id="A0A8H3FF27"/>
<sequence>MVTAIETPFGHSLPPFSPHAITLHVPGWGVLEQYFEGRPEFTSRIKSLYPRFGPFNQTQALIGAILSRLPAEQMCFVFLNKDSAQTCKEFACSSDRKDDAASADEVSIRAFDFRFRVFATVFPAARTKTIIGFWRDSGTAVSTRFAEDCLKHIDQLKEVPLESDPSGLPTTIAYEILKGRIAELLERAPSSQHSVKVSPDDVYLFQTGMSSIYLTHLYLSATRPGTTILYGFAFHSTPHIFEKYGANTSHFEWFGRGADLELEALESFAEAELAAGRQIQALWAEFPTNPNLTTPSLKRLRTIADRYSFPVIIDDTVATFINVDLLGDAGTDLLTTSLTKSFSGYADVMGGSIVLNPASKHYPLLKDTFTKHYTNDLYFADAEILEKNSRDFLQRTTTLNRNAQALASYLSSPVFAHQVEQIHYPTTLPTSKTNYDANLRSPSEEFPNPGYGCLLSIEFKALEQAIAFFENIPLHCGPHLGAHRTLVLPYPRLLMALGKTDDVIVKKGGMNERYIRVSVGLEDEQDLIERFQQAMLKADEIVKRKGANRDVVEEAACIAASTLT</sequence>
<evidence type="ECO:0000256" key="2">
    <source>
        <dbReference type="ARBA" id="ARBA00022898"/>
    </source>
</evidence>
<reference evidence="4" key="1">
    <citation type="submission" date="2021-03" db="EMBL/GenBank/DDBJ databases">
        <authorList>
            <person name="Tagirdzhanova G."/>
        </authorList>
    </citation>
    <scope>NUCLEOTIDE SEQUENCE</scope>
</reference>
<dbReference type="PANTHER" id="PTHR42699:SF1">
    <property type="entry name" value="CYSTATHIONINE GAMMA-SYNTHASE-RELATED"/>
    <property type="match status" value="1"/>
</dbReference>
<dbReference type="SUPFAM" id="SSF53383">
    <property type="entry name" value="PLP-dependent transferases"/>
    <property type="match status" value="1"/>
</dbReference>
<evidence type="ECO:0000313" key="5">
    <source>
        <dbReference type="Proteomes" id="UP000664169"/>
    </source>
</evidence>
<dbReference type="InterPro" id="IPR015424">
    <property type="entry name" value="PyrdxlP-dep_Trfase"/>
</dbReference>
<dbReference type="InterPro" id="IPR015421">
    <property type="entry name" value="PyrdxlP-dep_Trfase_major"/>
</dbReference>
<dbReference type="Pfam" id="PF01053">
    <property type="entry name" value="Cys_Met_Meta_PP"/>
    <property type="match status" value="1"/>
</dbReference>
<evidence type="ECO:0000256" key="1">
    <source>
        <dbReference type="ARBA" id="ARBA00001933"/>
    </source>
</evidence>
<gene>
    <name evidence="4" type="ORF">GOMPHAMPRED_002316</name>
</gene>
<dbReference type="InterPro" id="IPR015422">
    <property type="entry name" value="PyrdxlP-dep_Trfase_small"/>
</dbReference>
<dbReference type="GO" id="GO:0003962">
    <property type="term" value="F:cystathionine gamma-synthase activity"/>
    <property type="evidence" value="ECO:0007669"/>
    <property type="project" value="TreeGrafter"/>
</dbReference>
<protein>
    <recommendedName>
        <fullName evidence="6">Cystathionine gamma-synthase</fullName>
    </recommendedName>
</protein>
<dbReference type="OrthoDB" id="10047078at2759"/>
<dbReference type="GO" id="GO:0030170">
    <property type="term" value="F:pyridoxal phosphate binding"/>
    <property type="evidence" value="ECO:0007669"/>
    <property type="project" value="InterPro"/>
</dbReference>
<proteinExistence type="inferred from homology"/>
<evidence type="ECO:0000313" key="4">
    <source>
        <dbReference type="EMBL" id="CAF9921542.1"/>
    </source>
</evidence>
<keyword evidence="2 3" id="KW-0663">Pyridoxal phosphate</keyword>
<accession>A0A8H3FF27</accession>
<comment type="cofactor">
    <cofactor evidence="1 3">
        <name>pyridoxal 5'-phosphate</name>
        <dbReference type="ChEBI" id="CHEBI:597326"/>
    </cofactor>
</comment>
<dbReference type="Proteomes" id="UP000664169">
    <property type="component" value="Unassembled WGS sequence"/>
</dbReference>
<name>A0A8H3FF27_9LECA</name>
<comment type="similarity">
    <text evidence="3">Belongs to the trans-sulfuration enzymes family.</text>
</comment>
<evidence type="ECO:0000256" key="3">
    <source>
        <dbReference type="RuleBase" id="RU362118"/>
    </source>
</evidence>
<dbReference type="InterPro" id="IPR000277">
    <property type="entry name" value="Cys/Met-Metab_PyrdxlP-dep_enz"/>
</dbReference>
<dbReference type="GO" id="GO:0019346">
    <property type="term" value="P:transsulfuration"/>
    <property type="evidence" value="ECO:0007669"/>
    <property type="project" value="InterPro"/>
</dbReference>